<dbReference type="RefSeq" id="WP_379736324.1">
    <property type="nucleotide sequence ID" value="NZ_JBHRVV010000001.1"/>
</dbReference>
<reference evidence="2" key="1">
    <citation type="journal article" date="2019" name="Int. J. Syst. Evol. Microbiol.">
        <title>The Global Catalogue of Microorganisms (GCM) 10K type strain sequencing project: providing services to taxonomists for standard genome sequencing and annotation.</title>
        <authorList>
            <consortium name="The Broad Institute Genomics Platform"/>
            <consortium name="The Broad Institute Genome Sequencing Center for Infectious Disease"/>
            <person name="Wu L."/>
            <person name="Ma J."/>
        </authorList>
    </citation>
    <scope>NUCLEOTIDE SEQUENCE [LARGE SCALE GENOMIC DNA]</scope>
    <source>
        <strain evidence="2">CCM 7480</strain>
    </source>
</reference>
<proteinExistence type="predicted"/>
<organism evidence="1 2">
    <name type="scientific">Massilia haematophila</name>
    <dbReference type="NCBI Taxonomy" id="457923"/>
    <lineage>
        <taxon>Bacteria</taxon>
        <taxon>Pseudomonadati</taxon>
        <taxon>Pseudomonadota</taxon>
        <taxon>Betaproteobacteria</taxon>
        <taxon>Burkholderiales</taxon>
        <taxon>Oxalobacteraceae</taxon>
        <taxon>Telluria group</taxon>
        <taxon>Massilia</taxon>
    </lineage>
</organism>
<keyword evidence="2" id="KW-1185">Reference proteome</keyword>
<accession>A0ABV7PKH6</accession>
<protein>
    <recommendedName>
        <fullName evidence="3">Ribbon-helix-helix protein CopG domain-containing protein</fullName>
    </recommendedName>
</protein>
<evidence type="ECO:0000313" key="1">
    <source>
        <dbReference type="EMBL" id="MFC3459713.1"/>
    </source>
</evidence>
<gene>
    <name evidence="1" type="ORF">ACFOPH_15870</name>
</gene>
<dbReference type="EMBL" id="JBHRVV010000001">
    <property type="protein sequence ID" value="MFC3459713.1"/>
    <property type="molecule type" value="Genomic_DNA"/>
</dbReference>
<evidence type="ECO:0008006" key="3">
    <source>
        <dbReference type="Google" id="ProtNLM"/>
    </source>
</evidence>
<dbReference type="Proteomes" id="UP001595665">
    <property type="component" value="Unassembled WGS sequence"/>
</dbReference>
<sequence>MQPDTGLLRPFYVWNLLKGKKMESRKPIGIANSRRQRLTTRSGEVLERAYVFLSAEAWNDLREICTVHECSNSKAIEMLINKAKDGYSKDDNDTTRTRIK</sequence>
<name>A0ABV7PKH6_9BURK</name>
<comment type="caution">
    <text evidence="1">The sequence shown here is derived from an EMBL/GenBank/DDBJ whole genome shotgun (WGS) entry which is preliminary data.</text>
</comment>
<evidence type="ECO:0000313" key="2">
    <source>
        <dbReference type="Proteomes" id="UP001595665"/>
    </source>
</evidence>